<evidence type="ECO:0000313" key="4">
    <source>
        <dbReference type="Proteomes" id="UP000033109"/>
    </source>
</evidence>
<protein>
    <recommendedName>
        <fullName evidence="2">Outer membrane protein beta-barrel domain-containing protein</fullName>
    </recommendedName>
</protein>
<feature type="chain" id="PRO_5002416582" description="Outer membrane protein beta-barrel domain-containing protein" evidence="1">
    <location>
        <begin position="26"/>
        <end position="202"/>
    </location>
</feature>
<feature type="signal peptide" evidence="1">
    <location>
        <begin position="1"/>
        <end position="25"/>
    </location>
</feature>
<dbReference type="AlphaFoldDB" id="A0A0E3ZC56"/>
<dbReference type="InterPro" id="IPR025665">
    <property type="entry name" value="Beta-barrel_OMP_2"/>
</dbReference>
<sequence>MKKLILTLMTVLAINVAVQSQTFQAGVKAGVSSSNVRLSDIQNDPMQYAKADNITGYHVGAFTRLQILGLLLQPEAILSTSGGKVEVTDNSSSTSVHVEKFRFNRLDVPLLVGLNFLKVARVQAGPVASTLLTAKQEGRSIKDYYDSSDWGYQAGLGVDIGTLTLDVRYERINRDFTNTSQQTSGKVKNEQFLVSLGLKLIK</sequence>
<keyword evidence="4" id="KW-1185">Reference proteome</keyword>
<dbReference type="KEGG" id="pko:PKOR_03750"/>
<dbReference type="RefSeq" id="WP_046309198.1">
    <property type="nucleotide sequence ID" value="NZ_CBCSCY010000012.1"/>
</dbReference>
<gene>
    <name evidence="3" type="ORF">PKOR_03750</name>
</gene>
<organism evidence="3 4">
    <name type="scientific">Pontibacter korlensis</name>
    <dbReference type="NCBI Taxonomy" id="400092"/>
    <lineage>
        <taxon>Bacteria</taxon>
        <taxon>Pseudomonadati</taxon>
        <taxon>Bacteroidota</taxon>
        <taxon>Cytophagia</taxon>
        <taxon>Cytophagales</taxon>
        <taxon>Hymenobacteraceae</taxon>
        <taxon>Pontibacter</taxon>
    </lineage>
</organism>
<proteinExistence type="predicted"/>
<reference evidence="3 4" key="1">
    <citation type="journal article" date="2015" name="Sci. Rep.">
        <title>Unraveling adaptation of Pontibacter korlensis to radiation and infertility in desert through complete genome and comparative transcriptomic analysis.</title>
        <authorList>
            <person name="Dai J."/>
            <person name="Dai W."/>
            <person name="Qiu C."/>
            <person name="Yang Z."/>
            <person name="Zhang Y."/>
            <person name="Zhou M."/>
            <person name="Zhang L."/>
            <person name="Fang C."/>
            <person name="Gao Q."/>
            <person name="Yang Q."/>
            <person name="Li X."/>
            <person name="Wang Z."/>
            <person name="Wang Z."/>
            <person name="Jia Z."/>
            <person name="Chen X."/>
        </authorList>
    </citation>
    <scope>NUCLEOTIDE SEQUENCE [LARGE SCALE GENOMIC DNA]</scope>
    <source>
        <strain evidence="3 4">X14-1T</strain>
    </source>
</reference>
<dbReference type="STRING" id="400092.PKOR_03750"/>
<evidence type="ECO:0000256" key="1">
    <source>
        <dbReference type="SAM" id="SignalP"/>
    </source>
</evidence>
<feature type="domain" description="Outer membrane protein beta-barrel" evidence="2">
    <location>
        <begin position="19"/>
        <end position="170"/>
    </location>
</feature>
<accession>A0A0E3ZC56</accession>
<dbReference type="Pfam" id="PF13568">
    <property type="entry name" value="OMP_b-brl_2"/>
    <property type="match status" value="1"/>
</dbReference>
<evidence type="ECO:0000259" key="2">
    <source>
        <dbReference type="Pfam" id="PF13568"/>
    </source>
</evidence>
<keyword evidence="1" id="KW-0732">Signal</keyword>
<name>A0A0E3ZC56_9BACT</name>
<dbReference type="OrthoDB" id="1001536at2"/>
<dbReference type="EMBL" id="CP009621">
    <property type="protein sequence ID" value="AKD02400.1"/>
    <property type="molecule type" value="Genomic_DNA"/>
</dbReference>
<dbReference type="PATRIC" id="fig|400092.3.peg.844"/>
<dbReference type="Proteomes" id="UP000033109">
    <property type="component" value="Chromosome"/>
</dbReference>
<dbReference type="HOGENOM" id="CLU_082049_5_0_10"/>
<evidence type="ECO:0000313" key="3">
    <source>
        <dbReference type="EMBL" id="AKD02400.1"/>
    </source>
</evidence>